<dbReference type="InterPro" id="IPR001790">
    <property type="entry name" value="Ribosomal_uL10"/>
</dbReference>
<evidence type="ECO:0000256" key="1">
    <source>
        <dbReference type="ARBA" id="ARBA00004046"/>
    </source>
</evidence>
<comment type="subcellular location">
    <subcellularLocation>
        <location evidence="5">Cytoplasm</location>
    </subcellularLocation>
    <subcellularLocation>
        <location evidence="5">Nucleus</location>
        <location evidence="5">Nucleolus</location>
    </subcellularLocation>
</comment>
<dbReference type="InterPro" id="IPR040637">
    <property type="entry name" value="Ribosomal_uL10-like_insert"/>
</dbReference>
<keyword evidence="8" id="KW-1185">Reference proteome</keyword>
<dbReference type="CDD" id="cd05796">
    <property type="entry name" value="Ribosomal_P0_like"/>
    <property type="match status" value="1"/>
</dbReference>
<evidence type="ECO:0000256" key="2">
    <source>
        <dbReference type="ARBA" id="ARBA00008889"/>
    </source>
</evidence>
<dbReference type="InterPro" id="IPR043164">
    <property type="entry name" value="Ribosomal_uL10-like_insert_sf"/>
</dbReference>
<dbReference type="PANTHER" id="PTHR45841">
    <property type="entry name" value="MRNA TURNOVER PROTEIN 4 MRTO4"/>
    <property type="match status" value="1"/>
</dbReference>
<dbReference type="Gene3D" id="3.90.105.20">
    <property type="match status" value="1"/>
</dbReference>
<keyword evidence="4 5" id="KW-0539">Nucleus</keyword>
<comment type="function">
    <text evidence="1 5">Component of the ribosome assembly machinery. Nuclear paralog of the ribosomal protein P0, it binds pre-60S subunits at an early stage of assembly in the nucleolus, and is replaced by P0 in cytoplasmic pre-60S subunits and mature 80S ribosomes.</text>
</comment>
<keyword evidence="5" id="KW-0690">Ribosome biogenesis</keyword>
<evidence type="ECO:0000256" key="5">
    <source>
        <dbReference type="RuleBase" id="RU364039"/>
    </source>
</evidence>
<dbReference type="InterPro" id="IPR043141">
    <property type="entry name" value="Ribosomal_uL10-like_sf"/>
</dbReference>
<dbReference type="RefSeq" id="XP_005109590.1">
    <property type="nucleotide sequence ID" value="XM_005109533.3"/>
</dbReference>
<name>A0ABM0K630_APLCA</name>
<dbReference type="Pfam" id="PF00466">
    <property type="entry name" value="Ribosomal_L10"/>
    <property type="match status" value="1"/>
</dbReference>
<dbReference type="GeneID" id="101853975"/>
<dbReference type="SUPFAM" id="SSF160369">
    <property type="entry name" value="Ribosomal protein L10-like"/>
    <property type="match status" value="1"/>
</dbReference>
<feature type="domain" description="Large ribosomal subunit protein uL10-like insertion" evidence="7">
    <location>
        <begin position="125"/>
        <end position="194"/>
    </location>
</feature>
<feature type="region of interest" description="Disordered" evidence="6">
    <location>
        <begin position="230"/>
        <end position="281"/>
    </location>
</feature>
<dbReference type="Pfam" id="PF17777">
    <property type="entry name" value="RL10P_insert"/>
    <property type="match status" value="1"/>
</dbReference>
<dbReference type="Gene3D" id="3.30.70.1730">
    <property type="match status" value="1"/>
</dbReference>
<keyword evidence="3 5" id="KW-0963">Cytoplasm</keyword>
<reference evidence="9" key="1">
    <citation type="submission" date="2025-08" db="UniProtKB">
        <authorList>
            <consortium name="RefSeq"/>
        </authorList>
    </citation>
    <scope>IDENTIFICATION</scope>
</reference>
<comment type="similarity">
    <text evidence="2 5">Belongs to the universal ribosomal protein uL10 family.</text>
</comment>
<dbReference type="Proteomes" id="UP000694888">
    <property type="component" value="Unplaced"/>
</dbReference>
<dbReference type="PANTHER" id="PTHR45841:SF1">
    <property type="entry name" value="MRNA TURNOVER PROTEIN 4 HOMOLOG"/>
    <property type="match status" value="1"/>
</dbReference>
<organism evidence="8 9">
    <name type="scientific">Aplysia californica</name>
    <name type="common">California sea hare</name>
    <dbReference type="NCBI Taxonomy" id="6500"/>
    <lineage>
        <taxon>Eukaryota</taxon>
        <taxon>Metazoa</taxon>
        <taxon>Spiralia</taxon>
        <taxon>Lophotrochozoa</taxon>
        <taxon>Mollusca</taxon>
        <taxon>Gastropoda</taxon>
        <taxon>Heterobranchia</taxon>
        <taxon>Euthyneura</taxon>
        <taxon>Tectipleura</taxon>
        <taxon>Aplysiida</taxon>
        <taxon>Aplysioidea</taxon>
        <taxon>Aplysiidae</taxon>
        <taxon>Aplysia</taxon>
    </lineage>
</organism>
<comment type="subunit">
    <text evidence="5">Associates with the pre-60S ribosomal particle.</text>
</comment>
<accession>A0ABM0K630</accession>
<feature type="compositionally biased region" description="Acidic residues" evidence="6">
    <location>
        <begin position="256"/>
        <end position="281"/>
    </location>
</feature>
<gene>
    <name evidence="9" type="primary">LOC101853975</name>
</gene>
<feature type="compositionally biased region" description="Basic and acidic residues" evidence="6">
    <location>
        <begin position="230"/>
        <end position="242"/>
    </location>
</feature>
<evidence type="ECO:0000259" key="7">
    <source>
        <dbReference type="Pfam" id="PF17777"/>
    </source>
</evidence>
<sequence length="281" mass="32638">MPKSKRDKKVSLTQTKKKGLELKQTLMEKIRETADQYARIFTFSVHNMRNVQLKEIRQEWNHSRFFFGKNKVMMLALGRTAEEEYRENLHKLTQHLQGQMGLLFTNATEKEVLKYFEELYIPDYARSGTVASQTVVLEEGPLTEFTHSIEPQLRQLGLPTQLKRGVIHLLKEHTVCEKGQTLGPEQCRILKLFGHQMSDFHITMEGVWNNSGLWKTFDDQPRHIVPDRVKVKPKVEEKPTDDKADDETSIGLNMEDSAEDDDDEEGQDDDIEDDDDEEEDS</sequence>
<evidence type="ECO:0000313" key="8">
    <source>
        <dbReference type="Proteomes" id="UP000694888"/>
    </source>
</evidence>
<evidence type="ECO:0000256" key="4">
    <source>
        <dbReference type="ARBA" id="ARBA00023242"/>
    </source>
</evidence>
<proteinExistence type="inferred from homology"/>
<evidence type="ECO:0000256" key="6">
    <source>
        <dbReference type="SAM" id="MobiDB-lite"/>
    </source>
</evidence>
<protein>
    <recommendedName>
        <fullName evidence="5">Ribosome assembly factor mrt4</fullName>
    </recommendedName>
</protein>
<evidence type="ECO:0000256" key="3">
    <source>
        <dbReference type="ARBA" id="ARBA00022490"/>
    </source>
</evidence>
<evidence type="ECO:0000313" key="9">
    <source>
        <dbReference type="RefSeq" id="XP_005109590.1"/>
    </source>
</evidence>
<dbReference type="InterPro" id="IPR033867">
    <property type="entry name" value="Mrt4"/>
</dbReference>
<dbReference type="InterPro" id="IPR051742">
    <property type="entry name" value="Ribosome_Assembly_uL10"/>
</dbReference>